<dbReference type="GO" id="GO:0006783">
    <property type="term" value="P:heme biosynthetic process"/>
    <property type="evidence" value="ECO:0007669"/>
    <property type="project" value="TreeGrafter"/>
</dbReference>
<dbReference type="SUPFAM" id="SSF102114">
    <property type="entry name" value="Radical SAM enzymes"/>
    <property type="match status" value="1"/>
</dbReference>
<dbReference type="InterPro" id="IPR013785">
    <property type="entry name" value="Aldolase_TIM"/>
</dbReference>
<proteinExistence type="predicted"/>
<evidence type="ECO:0000256" key="1">
    <source>
        <dbReference type="ARBA" id="ARBA00022691"/>
    </source>
</evidence>
<dbReference type="InterPro" id="IPR050377">
    <property type="entry name" value="Radical_SAM_PqqE_MftC-like"/>
</dbReference>
<dbReference type="GO" id="GO:0003824">
    <property type="term" value="F:catalytic activity"/>
    <property type="evidence" value="ECO:0007669"/>
    <property type="project" value="InterPro"/>
</dbReference>
<evidence type="ECO:0000256" key="4">
    <source>
        <dbReference type="ARBA" id="ARBA00023014"/>
    </source>
</evidence>
<dbReference type="PANTHER" id="PTHR11228:SF7">
    <property type="entry name" value="PQQA PEPTIDE CYCLASE"/>
    <property type="match status" value="1"/>
</dbReference>
<feature type="domain" description="Radical SAM core" evidence="5">
    <location>
        <begin position="15"/>
        <end position="154"/>
    </location>
</feature>
<dbReference type="AlphaFoldDB" id="X1BAT8"/>
<protein>
    <recommendedName>
        <fullName evidence="5">Radical SAM core domain-containing protein</fullName>
    </recommendedName>
</protein>
<dbReference type="EMBL" id="BART01016403">
    <property type="protein sequence ID" value="GAG81258.1"/>
    <property type="molecule type" value="Genomic_DNA"/>
</dbReference>
<keyword evidence="2" id="KW-0479">Metal-binding</keyword>
<dbReference type="SFLD" id="SFLDS00029">
    <property type="entry name" value="Radical_SAM"/>
    <property type="match status" value="1"/>
</dbReference>
<dbReference type="InterPro" id="IPR007197">
    <property type="entry name" value="rSAM"/>
</dbReference>
<organism evidence="6">
    <name type="scientific">marine sediment metagenome</name>
    <dbReference type="NCBI Taxonomy" id="412755"/>
    <lineage>
        <taxon>unclassified sequences</taxon>
        <taxon>metagenomes</taxon>
        <taxon>ecological metagenomes</taxon>
    </lineage>
</organism>
<evidence type="ECO:0000313" key="6">
    <source>
        <dbReference type="EMBL" id="GAG81258.1"/>
    </source>
</evidence>
<dbReference type="SFLD" id="SFLDG01386">
    <property type="entry name" value="main_SPASM_domain-containing"/>
    <property type="match status" value="1"/>
</dbReference>
<dbReference type="GO" id="GO:0051536">
    <property type="term" value="F:iron-sulfur cluster binding"/>
    <property type="evidence" value="ECO:0007669"/>
    <property type="project" value="UniProtKB-KW"/>
</dbReference>
<evidence type="ECO:0000259" key="5">
    <source>
        <dbReference type="PROSITE" id="PS51918"/>
    </source>
</evidence>
<dbReference type="Gene3D" id="3.20.20.70">
    <property type="entry name" value="Aldolase class I"/>
    <property type="match status" value="1"/>
</dbReference>
<dbReference type="CDD" id="cd01335">
    <property type="entry name" value="Radical_SAM"/>
    <property type="match status" value="1"/>
</dbReference>
<dbReference type="PANTHER" id="PTHR11228">
    <property type="entry name" value="RADICAL SAM DOMAIN PROTEIN"/>
    <property type="match status" value="1"/>
</dbReference>
<keyword evidence="3" id="KW-0408">Iron</keyword>
<evidence type="ECO:0000256" key="2">
    <source>
        <dbReference type="ARBA" id="ARBA00022723"/>
    </source>
</evidence>
<sequence>MRSVAHYGLTYPQKFIAPPVVVWNFTNICNLKCKHCYQSAGKKLPQELSLAKRLNIIDQLAREEVLSIAFSGGEPLMDRDLWPAIEKAKKENMYVSIATNGTLITEKIAKRMAEVGIDYVEISLDSIHQEKHDEFRGTQGAWERAVRGIKFQTT</sequence>
<dbReference type="PROSITE" id="PS51918">
    <property type="entry name" value="RADICAL_SAM"/>
    <property type="match status" value="1"/>
</dbReference>
<keyword evidence="1" id="KW-0949">S-adenosyl-L-methionine</keyword>
<accession>X1BAT8</accession>
<evidence type="ECO:0000256" key="3">
    <source>
        <dbReference type="ARBA" id="ARBA00023004"/>
    </source>
</evidence>
<keyword evidence="4" id="KW-0411">Iron-sulfur</keyword>
<name>X1BAT8_9ZZZZ</name>
<gene>
    <name evidence="6" type="ORF">S01H4_31553</name>
</gene>
<dbReference type="SFLD" id="SFLDG01067">
    <property type="entry name" value="SPASM/twitch_domain_containing"/>
    <property type="match status" value="1"/>
</dbReference>
<dbReference type="Pfam" id="PF04055">
    <property type="entry name" value="Radical_SAM"/>
    <property type="match status" value="1"/>
</dbReference>
<reference evidence="6" key="1">
    <citation type="journal article" date="2014" name="Front. Microbiol.">
        <title>High frequency of phylogenetically diverse reductive dehalogenase-homologous genes in deep subseafloor sedimentary metagenomes.</title>
        <authorList>
            <person name="Kawai M."/>
            <person name="Futagami T."/>
            <person name="Toyoda A."/>
            <person name="Takaki Y."/>
            <person name="Nishi S."/>
            <person name="Hori S."/>
            <person name="Arai W."/>
            <person name="Tsubouchi T."/>
            <person name="Morono Y."/>
            <person name="Uchiyama I."/>
            <person name="Ito T."/>
            <person name="Fujiyama A."/>
            <person name="Inagaki F."/>
            <person name="Takami H."/>
        </authorList>
    </citation>
    <scope>NUCLEOTIDE SEQUENCE</scope>
    <source>
        <strain evidence="6">Expedition CK06-06</strain>
    </source>
</reference>
<comment type="caution">
    <text evidence="6">The sequence shown here is derived from an EMBL/GenBank/DDBJ whole genome shotgun (WGS) entry which is preliminary data.</text>
</comment>
<feature type="non-terminal residue" evidence="6">
    <location>
        <position position="154"/>
    </location>
</feature>
<dbReference type="InterPro" id="IPR058240">
    <property type="entry name" value="rSAM_sf"/>
</dbReference>
<dbReference type="GO" id="GO:0046872">
    <property type="term" value="F:metal ion binding"/>
    <property type="evidence" value="ECO:0007669"/>
    <property type="project" value="UniProtKB-KW"/>
</dbReference>